<feature type="region of interest" description="Disordered" evidence="1">
    <location>
        <begin position="4194"/>
        <end position="4223"/>
    </location>
</feature>
<feature type="compositionally biased region" description="Low complexity" evidence="1">
    <location>
        <begin position="2847"/>
        <end position="2861"/>
    </location>
</feature>
<feature type="compositionally biased region" description="Polar residues" evidence="1">
    <location>
        <begin position="2193"/>
        <end position="2206"/>
    </location>
</feature>
<feature type="region of interest" description="Disordered" evidence="1">
    <location>
        <begin position="945"/>
        <end position="999"/>
    </location>
</feature>
<feature type="compositionally biased region" description="Polar residues" evidence="1">
    <location>
        <begin position="2620"/>
        <end position="2637"/>
    </location>
</feature>
<reference evidence="3 4" key="1">
    <citation type="submission" date="2019-04" db="EMBL/GenBank/DDBJ databases">
        <title>Annotation for the trematode Fasciola gigantica.</title>
        <authorList>
            <person name="Choi Y.-J."/>
        </authorList>
    </citation>
    <scope>NUCLEOTIDE SEQUENCE [LARGE SCALE GENOMIC DNA]</scope>
    <source>
        <strain evidence="3">Uganda_cow_1</strain>
    </source>
</reference>
<feature type="region of interest" description="Disordered" evidence="1">
    <location>
        <begin position="2596"/>
        <end position="2655"/>
    </location>
</feature>
<feature type="compositionally biased region" description="Polar residues" evidence="1">
    <location>
        <begin position="4288"/>
        <end position="4300"/>
    </location>
</feature>
<dbReference type="SMART" id="SM01220">
    <property type="entry name" value="FSA_C"/>
    <property type="match status" value="1"/>
</dbReference>
<dbReference type="InterPro" id="IPR056741">
    <property type="entry name" value="BLTP1_M"/>
</dbReference>
<feature type="compositionally biased region" description="Low complexity" evidence="1">
    <location>
        <begin position="2294"/>
        <end position="2304"/>
    </location>
</feature>
<feature type="region of interest" description="Disordered" evidence="1">
    <location>
        <begin position="1523"/>
        <end position="1562"/>
    </location>
</feature>
<feature type="compositionally biased region" description="Polar residues" evidence="1">
    <location>
        <begin position="2596"/>
        <end position="2609"/>
    </location>
</feature>
<feature type="region of interest" description="Disordered" evidence="1">
    <location>
        <begin position="4515"/>
        <end position="4545"/>
    </location>
</feature>
<dbReference type="Proteomes" id="UP000316759">
    <property type="component" value="Unassembled WGS sequence"/>
</dbReference>
<feature type="compositionally biased region" description="Polar residues" evidence="1">
    <location>
        <begin position="1290"/>
        <end position="1300"/>
    </location>
</feature>
<dbReference type="Pfam" id="PF20413">
    <property type="entry name" value="BLTP1_N"/>
    <property type="match status" value="1"/>
</dbReference>
<dbReference type="GO" id="GO:0048488">
    <property type="term" value="P:synaptic vesicle endocytosis"/>
    <property type="evidence" value="ECO:0007669"/>
    <property type="project" value="TreeGrafter"/>
</dbReference>
<dbReference type="InterPro" id="IPR047104">
    <property type="entry name" value="BLTP1_N"/>
</dbReference>
<comment type="caution">
    <text evidence="3">The sequence shown here is derived from an EMBL/GenBank/DDBJ whole genome shotgun (WGS) entry which is preliminary data.</text>
</comment>
<feature type="region of interest" description="Disordered" evidence="1">
    <location>
        <begin position="2474"/>
        <end position="2512"/>
    </location>
</feature>
<feature type="region of interest" description="Disordered" evidence="1">
    <location>
        <begin position="2847"/>
        <end position="2871"/>
    </location>
</feature>
<dbReference type="PANTHER" id="PTHR31640">
    <property type="entry name" value="TRANSMEMBRANE PROTEIN KIAA1109"/>
    <property type="match status" value="1"/>
</dbReference>
<evidence type="ECO:0000259" key="2">
    <source>
        <dbReference type="SMART" id="SM01220"/>
    </source>
</evidence>
<feature type="region of interest" description="Disordered" evidence="1">
    <location>
        <begin position="2403"/>
        <end position="2435"/>
    </location>
</feature>
<accession>A0A504Z6A2</accession>
<feature type="compositionally biased region" description="Polar residues" evidence="1">
    <location>
        <begin position="5289"/>
        <end position="5302"/>
    </location>
</feature>
<dbReference type="EMBL" id="SUNJ01000034">
    <property type="protein sequence ID" value="TPP67931.1"/>
    <property type="molecule type" value="Genomic_DNA"/>
</dbReference>
<feature type="domain" description="Bridge-like lipid transfer protein family member 1 C-terminal" evidence="2">
    <location>
        <begin position="4615"/>
        <end position="5509"/>
    </location>
</feature>
<feature type="compositionally biased region" description="Polar residues" evidence="1">
    <location>
        <begin position="4134"/>
        <end position="4149"/>
    </location>
</feature>
<organism evidence="3 4">
    <name type="scientific">Fasciola gigantica</name>
    <name type="common">Giant liver fluke</name>
    <dbReference type="NCBI Taxonomy" id="46835"/>
    <lineage>
        <taxon>Eukaryota</taxon>
        <taxon>Metazoa</taxon>
        <taxon>Spiralia</taxon>
        <taxon>Lophotrochozoa</taxon>
        <taxon>Platyhelminthes</taxon>
        <taxon>Trematoda</taxon>
        <taxon>Digenea</taxon>
        <taxon>Plagiorchiida</taxon>
        <taxon>Echinostomata</taxon>
        <taxon>Echinostomatoidea</taxon>
        <taxon>Fasciolidae</taxon>
        <taxon>Fasciola</taxon>
    </lineage>
</organism>
<feature type="region of interest" description="Disordered" evidence="1">
    <location>
        <begin position="1290"/>
        <end position="1314"/>
    </location>
</feature>
<feature type="compositionally biased region" description="Basic and acidic residues" evidence="1">
    <location>
        <begin position="1089"/>
        <end position="1100"/>
    </location>
</feature>
<feature type="compositionally biased region" description="Polar residues" evidence="1">
    <location>
        <begin position="2087"/>
        <end position="2096"/>
    </location>
</feature>
<feature type="compositionally biased region" description="Polar residues" evidence="1">
    <location>
        <begin position="3897"/>
        <end position="3906"/>
    </location>
</feature>
<feature type="compositionally biased region" description="Basic and acidic residues" evidence="1">
    <location>
        <begin position="4278"/>
        <end position="4287"/>
    </location>
</feature>
<feature type="compositionally biased region" description="Low complexity" evidence="1">
    <location>
        <begin position="1021"/>
        <end position="1037"/>
    </location>
</feature>
<dbReference type="InterPro" id="IPR056742">
    <property type="entry name" value="BLTP1_C"/>
</dbReference>
<feature type="region of interest" description="Disordered" evidence="1">
    <location>
        <begin position="3689"/>
        <end position="3709"/>
    </location>
</feature>
<feature type="region of interest" description="Disordered" evidence="1">
    <location>
        <begin position="2286"/>
        <end position="2307"/>
    </location>
</feature>
<evidence type="ECO:0000313" key="4">
    <source>
        <dbReference type="Proteomes" id="UP000316759"/>
    </source>
</evidence>
<sequence length="5574" mass="613201">MVGQYGLADAPSPEDKYQHHITADFVNLLCSLSPVSEYAGQHAIEDNLLWHFFFPPSYQVAQPNNTPIPGRPRMPEKFAFKLITKTDISLGLFFVNAAVTESFCLLGLAESKVELNVPWVIDPDGFVSTLCVSFVQAQLQAQHLWSKILHADELKLNLRMHYPREWNMTQTWDIDLDVIHAQLVVLFDYKRFFKSLFEDWTRGAHPDLLSFVPCIYKFRVAARSLNFVLIANDYNWVSSTTENAHISFWGKRFLLSFELPFIDFLPATVPIIYKIESELEELALRGLRPEGSQTQGPTEDDLLKSDFDASYFAPDTVDVHLHIAQAQLCFYGTLLRHFAHLKENYFGCYQRPVDFAGPPMSAQEYQNHLDEFSLLPPTDAPNASVKRSKVKRIIDPRECRPILVRLSIEGHNIQAHLPTDNRPKTSGALAKGRLQLMGFCLRGQGLFSHLGLPLAAETVEYAWLLELHVGRITGQLTAPQLAGIVHALNGFLFTMTDPENQLICSRDFELCQHAKPQFDMYLPSCCVKTCPQNIIAGNSVWDERRLRPLHLSPRLIQFHHAQTATDTNPSENTCTPSVQLADQDYFSMPGDIRPGRGDLVVMLLRSVLDGLDVAVVESGACLSLQLEPVRLSNCNMHGPAQRNGLFAILPGVRLVQYIRPSVCESEDAKAKRFGTPTNAQRVLQLRWIEAGSLSLGPVHITMSHSPEQPELPIWQLAFLRRHDARTKRLWFLWSDFSRRSFPQTKSPQSSPSKHAMLTVLPNCGCYGQCSFFGLNESGRQLYYELSSGVFKPRTVFPPRSVYRPDLCTEPKASEPGTGSSVVSEYLLFHSEVTARDNLPESSLQATLFGESLLIPHRLMHELHNPSVCLERLNGLLLMREELIAAAQAAESLNMEHGKGLCCEDSELSDETSVSISGATQSYPTSLSDMSGDFAVRIDETVSLDFGRKHPHRHTSKTQLEERRTNDTNLIRPRSSRPSSGSELLVPPDSGDEIQAEGNPLMETDLEKRTRRLTSHLPSNLSLNSLMNSLTPSSSSSSFLRDNDNVDKPFPVTDLTKPPVPPTPPPRRFTTLSLDENGAPKPNEPAVGAEPRHLDDKKEIPTDPFDKFVDLRSQLHRPITESGLLRSAYARHLSVYECHSGWAEGISLNQRWHVCKHIYSGFGFKNSGSSSLTSLPSPRLGVALAPRFQLVQPGFCPRSITLCADETKRSCEKSTTYKGGRDQHTIAQRVSPSNVAVWLHNSVEILLSPLFTESLERYVKVLTPVLANTPASTVVDSMHSTCVKLRASQIPKQNQSETAKVSTHLPGTPAPSVPDSAAHRIVLTGVSSQSTSDSSMLKSLPAHKFSASNMFPHSGLTASRKSTVDSPVETLSLGDSVLQSSISSSTQPKPVVSTRAQGVGFDSRRKSVPNRSLYDCSGSILMGGKFAALTVEQINVCFIQLYAVEDLVHLDSLRSGLQDLTCVSLLALCVDSVSFECSSAQVLHICNASASACFSDKWALTRRAKFQYWTTECTILNRDSAASTVKTKSPGLPRATQDTTNPDSPPGNGVEAPKTLDEIPPDQSLDRTGYKLVCELDVRRIHVQLRRLTRCSQFNADVLLTAIPFESSRTFFMFESDPRVASYTPTVATHTVGVNESGLSVWDERSAGWIMFECGLERLSLSCNRRYGFTDSPLDVIELRTPESKTAAQIQADESVHRTLRSTSSCAGTESLPKVRIRKSTNIRSVRPPSVETGTGAKDMPVPSHCTDSQPDRGEKSVPQKPETAFDMHPNGFVTRLLVNTVWLNFATPKRLPNKRRIKLVRSDWNLLSTAAPSIRAWMDPCYRLITACRSLYTHMERRFLAVTACLMTEAVNPKSAISRDKERTTFFHLLGDKELTAYARHRTQKAQTLRFDPSCQLLLVLRRYLIALGVRFGQNEADRRLNEWLHEPDVPPSDLLQCGILSLTREWRFLVELLALSAEDLRGALAHPSPLNGRRTPANAPPSLRRSMDVAKAMDPLVGKTSKRHRTLSKVSRTVADAFTHAPTSAPTSASVIHSVNFVGDPNSGLTSKLLRMAAGPISPTTNYTTYQTRRSKLLGGSNHTDAIPGTLSTENRTGGSTVEPAIFGPQLDFNWDSGHAQYDAHEVDKDFQNPILRRFLSDAKAPLADVLHANLPKTETTKLVTEALPQRLVTESSLQPPKKTIFPRDDIMQHPALSSDSYRNTSGSTLGAVDTKGHEHNQETAKLPEDVRVTTADIEQAAHLSAQFQHGIRRTALMKKFGGFFSADGLLEIFQVEIVSSTRNPMVCRPQTPLNPSGTTASVTGSSAHRRAKIPTPIGRQSAFLCRNFGSRLTLRDVVDHSDKKDMLPNTPGMDRFDLVSTTTKVHVMLSVDFLRQHVNLPLLRLVHQFITMVYCARDTRNALAPQPTGIPAPADLVMPTAQNKPNSKDSSDHTEDTLPSRSFAFVRFGDGSSGSAEQSEDAPDFAEYQVPLVPRDRLSGDLTSNSSAGKDSHLAEASSGIPTNPSLPQEEPVTQRVGAEPLISGNVPSCWQRLFNYVELYTTVPKTRMVIRKQTTTSFARRLLPAVAYRPLGEDVEKDAGCNPLPTSNVQLLFSAPSDSLNPATAPSSGANLGHSADHVPSSHQHQTGVSPSTFSQDPSDAIPMQRTPSTVGARLSSEPRMPVGAFEQFTYPWICSERLPLCIFITAKVHQMAVTAVLSELNLSAGVRNVHGSFVHSTQVRGRGSFTERYSSQCLSLHCDDGQLQLTERLPPIVHQVVCVRSGPSRALLSCSRSRQNERNSCLISVGRVTVTLPHHPVRLHGVMQRQAKRISSTMFELLRGSPALRSNSHSLNFAENAPTACRVATTPTTCSTTTTTTSDMTGQIGQSRPQPSNALVRLSTYSSSSSPPLVFSLLAVVQGLTLNVALHPTLTAIYHMDPVYFIGQLGPRGHVDIDLTDHSLSFRSLRPPVNFPQSVCLALPRIVTTVVRRISSGGRYSRGLRKEPIITEGLTAEQGLYLDIQVTVNTLEQTLTTDMLNYIVVVVKLFMREINEVIQKMAGEEQSVKGTTRLRPSYSSLVCAMNTAPKPHDTNGFLSRAARGKTKFTIRIRMKEIQLMATTLSGAVKLEAQKIDVELTNRVSQASINSNILSFPKSSTSENSGTRGPPRPSNLNLCSTSVLHWSPLSEQPYSSLEGGGDSLFIYASVGYICAELGYLDQDVLYKERSPEFKTVALFKTSIALRSLLADEKFASSSSNTGLPQTEWRYVPGGSCEHDAFLISLNRPTLWIKPFTFDRAILMWMVYKRELAKWNEHMKYLISMAAPVVEPSSRRSPVHKTTLSSSREHQPGVLEPVTSTPPPCTAPPTTTSIHSDTETSPQAQGGNALNRETHGDSSNASMLFLQLNVEELGVCFPINIFQSGVQSMEVDSRTALVLTLDRSRISACYRESLVSQSEFTDFCLRFDDEFNVGSDDWRPDWKRATVDVKGKPHLVILNACVVPSGTFSVCWRDLENRAQWHLIIRWQMRGLDFHLDDNIGRRIKALIGIVTRITGYRGAAPLLATSAEEEDEDFVNQSPVQEEKTDCATRSKTEVPVYSKQPLSVNSGGSRHRPRRPMNRDLLGRVSDNASLDGYIPLKSRTKTLPEEMLPDLAQVRSMELLKHKQELLEAQYCQAFKRQKWNTLRRRGPTLSRSPLLQTRLTGSSSVQRIAPLRSTSDRDEKVTVPLSPDWSQSTSFRSTLLESNADGSEPATLAFHAADPARPLSLLSGDESIYFDVDARDRDSLATRGGQTFDLSSSFESMTGEPNETNTNEEPKMNRRSGVFPLSYVLLSALSFALYDFQRNRKLHPVLSFSTPCTLGALYTAIDLWFDPLENPEANQIDADLLSAFPDDGFPADGPPDASSDSDDMDLTIRPETRSSHVTNDSATAYGSHAEKLSQPPPPPPRRACINERKHSPPLVQPGRNREPDLTPQVHLRVDVQIHVDSGCCVLHPRLPNRALNTDTDPRHGMDTWGAAIPPTMPNRTGSSVVDNTVLTSPRGNLLPGCSSRPQLECGLRSMGELLPGYLERYKRYLLQDPQFFATDLSIFYLPAVDIGLHYSSMTEVDLNSSSVEAFGIQPRPDDAGLPDLAGGTKSPVPRTADLRGCSAELKPDPDQSRINVTSSSQNAPVSSSLKKEAELYMSCFLQKLPQELVIHPALLDFLEQALEDIPLVSDVGPDAKSLSSEEGGSTGGAKKDSNESIDGHASSPSLDGLLLETFPVHTVVHLHIQPSAVRLLCLPTSRMQCFMVLPFMDAVFSTKRNSEESRRDSASNTVSNLPGNRQSTVLSDASELRSDISIRGTTVRLTPAAAAGDIISEGGLCVTAILKEFRISVFHPFGDVKSNRSDTNWGPAWSGDSLTLLIRDIQFSLSRTIQLSLIQLGPGNARGPEAGSFCTAVSSSERADSARLRYLTPIGATALTGSGSDTWSLHRAVRFSGVFDIGAAIFTCDTRRTLEILDIPKAWYRSSLARRLFLGNEDVIDGFQASELKRMATADDGLFQSPASPTADDNSTVEQESSQEHAFDAEVPLLDTESQTQPILSGKFRRLTCPASFPRDTEGTTKPEYCKTLGNSSDVPRPATNLVSHSITLAGERPSGRNTSPNGSLKVTSWNALPIFCVHLKRFDLNLYMGSAMGLTRMTIDNLFCDGRASIHSSGRKNTMLSTGLGTCQFTSEGGGVGGEFCLMDCDALIRLDDDPLRDPEHNLDCRIGGFQLRVEYMSTNILLVRLSSLSLHLQDEWRLRDVARQQLLLLSSSISNRPSSIGANSPSQRHPVTVGSRVPTTGFEESSGDMLQAMEEDIGVPPVYVRVVGEVNWDQAQTAIVRTTTPDLMRAVLKVREYFEEQVREGRMSLIGQTGSFGLFSSTSRDPHMTTSHWPGWYQSASYQDDPSNGKAELTETEIQIVDKLLQRHWQGLYGAVKAYAREHLGMIMGVTTDEPEPETSTSTADEKCPVLGGSFQLSGRSLGIACFAGSFRSAPDWAVFNIQYPTACFETEAQHEAPVCRTADTVIDPSELEGWVNVRQVLSFDLGSHPHFQPQMAYVLRVRRGRQPTAKTPPTLSITEWLEFAFRGADNTVSQFPVNFPSTLPATSSHPFVDVLSGPALSQARGFSDPSELGSSDSAVTAAQVIDPRAVHPWRYRLCGASIRKPNSFPAAPTTTSGTGSVSTGSTLTVTATTTSPSDVMVTDNNAGISSSSAHTIGSSTTDSVPVQPVPPVRSNPLKPPSDAEILFVLPSISLRITSDQRQTMAQPSLSSLPFIQIPVTATGADDTQAASKSESLASDTLTGDPAASGHTVKSSRLWFYGPRNTSATKETDSAKETNVSSTASRGFDCRQPFSPSVKISFQTDFHGFVQLGLIDVPWLPTLISSYLNERLQEYELTSASANEARGAFGVSSRYTAAGSELTARLRQIAATSSPLVHDARSYEIVHWSLSPECRWLLATSIGVPAFDRLLESVGFRKARITIPKWLQRGVMDHLDHVTSILLRASLHLITDESLSGNTQTGDSKVVQSGPRITVDISNKRTFPPSVKTHVAEKPANSKSSFPRPSFTLSVDED</sequence>
<dbReference type="Pfam" id="PF25039">
    <property type="entry name" value="BLTP1_M"/>
    <property type="match status" value="2"/>
</dbReference>
<feature type="region of interest" description="Disordered" evidence="1">
    <location>
        <begin position="1721"/>
        <end position="1765"/>
    </location>
</feature>
<feature type="region of interest" description="Disordered" evidence="1">
    <location>
        <begin position="4278"/>
        <end position="4300"/>
    </location>
</feature>
<feature type="compositionally biased region" description="Basic and acidic residues" evidence="1">
    <location>
        <begin position="4211"/>
        <end position="4220"/>
    </location>
</feature>
<evidence type="ECO:0000256" key="1">
    <source>
        <dbReference type="SAM" id="MobiDB-lite"/>
    </source>
</evidence>
<feature type="region of interest" description="Disordered" evidence="1">
    <location>
        <begin position="3545"/>
        <end position="3596"/>
    </location>
</feature>
<dbReference type="Pfam" id="PF25040">
    <property type="entry name" value="BLTP1_C"/>
    <property type="match status" value="6"/>
</dbReference>
<feature type="compositionally biased region" description="Basic and acidic residues" evidence="1">
    <location>
        <begin position="2424"/>
        <end position="2435"/>
    </location>
</feature>
<feature type="region of interest" description="Disordered" evidence="1">
    <location>
        <begin position="1021"/>
        <end position="1100"/>
    </location>
</feature>
<feature type="compositionally biased region" description="Pro residues" evidence="1">
    <location>
        <begin position="1057"/>
        <end position="1066"/>
    </location>
</feature>
<feature type="region of interest" description="Disordered" evidence="1">
    <location>
        <begin position="3772"/>
        <end position="3795"/>
    </location>
</feature>
<gene>
    <name evidence="3" type="ORF">FGIG_04519</name>
</gene>
<feature type="compositionally biased region" description="Polar residues" evidence="1">
    <location>
        <begin position="3347"/>
        <end position="3362"/>
    </location>
</feature>
<feature type="compositionally biased region" description="Low complexity" evidence="1">
    <location>
        <begin position="3865"/>
        <end position="3880"/>
    </location>
</feature>
<dbReference type="GO" id="GO:0098793">
    <property type="term" value="C:presynapse"/>
    <property type="evidence" value="ECO:0007669"/>
    <property type="project" value="GOC"/>
</dbReference>
<feature type="compositionally biased region" description="Basic and acidic residues" evidence="1">
    <location>
        <begin position="2212"/>
        <end position="2223"/>
    </location>
</feature>
<feature type="region of interest" description="Disordered" evidence="1">
    <location>
        <begin position="5537"/>
        <end position="5574"/>
    </location>
</feature>
<feature type="region of interest" description="Disordered" evidence="1">
    <location>
        <begin position="3308"/>
        <end position="3370"/>
    </location>
</feature>
<keyword evidence="4" id="KW-1185">Reference proteome</keyword>
<feature type="region of interest" description="Disordered" evidence="1">
    <location>
        <begin position="4098"/>
        <end position="4149"/>
    </location>
</feature>
<feature type="region of interest" description="Disordered" evidence="1">
    <location>
        <begin position="2192"/>
        <end position="2223"/>
    </location>
</feature>
<name>A0A504Z6A2_FASGI</name>
<feature type="region of interest" description="Disordered" evidence="1">
    <location>
        <begin position="5326"/>
        <end position="5346"/>
    </location>
</feature>
<feature type="region of interest" description="Disordered" evidence="1">
    <location>
        <begin position="5286"/>
        <end position="5311"/>
    </location>
</feature>
<feature type="compositionally biased region" description="Low complexity" evidence="1">
    <location>
        <begin position="971"/>
        <end position="981"/>
    </location>
</feature>
<protein>
    <recommendedName>
        <fullName evidence="2">Bridge-like lipid transfer protein family member 1 C-terminal domain-containing protein</fullName>
    </recommendedName>
</protein>
<feature type="region of interest" description="Disordered" evidence="1">
    <location>
        <begin position="3864"/>
        <end position="3944"/>
    </location>
</feature>
<evidence type="ECO:0000313" key="3">
    <source>
        <dbReference type="EMBL" id="TPP67931.1"/>
    </source>
</evidence>
<proteinExistence type="predicted"/>
<feature type="compositionally biased region" description="Basic and acidic residues" evidence="1">
    <location>
        <begin position="3556"/>
        <end position="3568"/>
    </location>
</feature>
<dbReference type="PANTHER" id="PTHR31640:SF1">
    <property type="entry name" value="BRIDGE-LIKE LIPID TRANSFER PROTEIN FAMILY MEMBER 1"/>
    <property type="match status" value="1"/>
</dbReference>
<feature type="compositionally biased region" description="Polar residues" evidence="1">
    <location>
        <begin position="4519"/>
        <end position="4534"/>
    </location>
</feature>
<feature type="region of interest" description="Disordered" evidence="1">
    <location>
        <begin position="2075"/>
        <end position="2096"/>
    </location>
</feature>
<dbReference type="InterPro" id="IPR033616">
    <property type="entry name" value="BLTP1"/>
</dbReference>
<dbReference type="OrthoDB" id="10051416at2759"/>
<feature type="compositionally biased region" description="Polar residues" evidence="1">
    <location>
        <begin position="5557"/>
        <end position="5574"/>
    </location>
</feature>